<dbReference type="Gene3D" id="3.40.640.10">
    <property type="entry name" value="Type I PLP-dependent aspartate aminotransferase-like (Major domain)"/>
    <property type="match status" value="1"/>
</dbReference>
<dbReference type="SUPFAM" id="SSF53383">
    <property type="entry name" value="PLP-dependent transferases"/>
    <property type="match status" value="1"/>
</dbReference>
<organism evidence="7 8">
    <name type="scientific">Halolactibacillus miurensis</name>
    <dbReference type="NCBI Taxonomy" id="306541"/>
    <lineage>
        <taxon>Bacteria</taxon>
        <taxon>Bacillati</taxon>
        <taxon>Bacillota</taxon>
        <taxon>Bacilli</taxon>
        <taxon>Bacillales</taxon>
        <taxon>Bacillaceae</taxon>
        <taxon>Halolactibacillus</taxon>
    </lineage>
</organism>
<dbReference type="RefSeq" id="WP_089853696.1">
    <property type="nucleotide sequence ID" value="NZ_BJWJ01000007.1"/>
</dbReference>
<dbReference type="GO" id="GO:0030170">
    <property type="term" value="F:pyridoxal phosphate binding"/>
    <property type="evidence" value="ECO:0007669"/>
    <property type="project" value="InterPro"/>
</dbReference>
<evidence type="ECO:0000256" key="5">
    <source>
        <dbReference type="RuleBase" id="RU362118"/>
    </source>
</evidence>
<dbReference type="InterPro" id="IPR000277">
    <property type="entry name" value="Cys/Met-Metab_PyrdxlP-dep_enz"/>
</dbReference>
<dbReference type="EMBL" id="BJWJ01000007">
    <property type="protein sequence ID" value="GEM03960.1"/>
    <property type="molecule type" value="Genomic_DNA"/>
</dbReference>
<dbReference type="AlphaFoldDB" id="A0A1I6S9Z7"/>
<reference evidence="6 9" key="2">
    <citation type="submission" date="2019-07" db="EMBL/GenBank/DDBJ databases">
        <title>Whole genome shotgun sequence of Halolactibacillus miurensis NBRC 100873.</title>
        <authorList>
            <person name="Hosoyama A."/>
            <person name="Uohara A."/>
            <person name="Ohji S."/>
            <person name="Ichikawa N."/>
        </authorList>
    </citation>
    <scope>NUCLEOTIDE SEQUENCE [LARGE SCALE GENOMIC DNA]</scope>
    <source>
        <strain evidence="6 9">NBRC 100873</strain>
    </source>
</reference>
<dbReference type="OrthoDB" id="9803887at2"/>
<dbReference type="Pfam" id="PF01053">
    <property type="entry name" value="Cys_Met_Meta_PP"/>
    <property type="match status" value="1"/>
</dbReference>
<name>A0A1I6S9Z7_9BACI</name>
<dbReference type="GO" id="GO:0016846">
    <property type="term" value="F:carbon-sulfur lyase activity"/>
    <property type="evidence" value="ECO:0007669"/>
    <property type="project" value="TreeGrafter"/>
</dbReference>
<dbReference type="Proteomes" id="UP000199139">
    <property type="component" value="Unassembled WGS sequence"/>
</dbReference>
<dbReference type="InterPro" id="IPR015422">
    <property type="entry name" value="PyrdxlP-dep_Trfase_small"/>
</dbReference>
<evidence type="ECO:0000313" key="8">
    <source>
        <dbReference type="Proteomes" id="UP000199139"/>
    </source>
</evidence>
<comment type="cofactor">
    <cofactor evidence="1 5">
        <name>pyridoxal 5'-phosphate</name>
        <dbReference type="ChEBI" id="CHEBI:597326"/>
    </cofactor>
</comment>
<dbReference type="PANTHER" id="PTHR11808:SF90">
    <property type="entry name" value="CYSTATHIONINE GAMMA-SYNTHASE"/>
    <property type="match status" value="1"/>
</dbReference>
<keyword evidence="9" id="KW-1185">Reference proteome</keyword>
<sequence>MYQLDTYFSQLGNKQEPSTGAVTYPVHLSTAYRHNDLHESTGFDYTRTNNPTRDTLEQGFAAIESGAGCCATSSGMAAIQLVLSLFQSNDEMIVSSDLYGGTYRLFSDYEARFQLKFTYVDPLNIQAFTDAITDKTKAIFVESVTNPLLKQVDVKALGDLLKERDILFIVDNTFLTPYLLKPLTLGADIVIHSATKYLAGHNDCLSGLVVAKDEKVYASLFQSHNASGGTLAPFDCYLLMRGLKTLPLRLDRQVETAKRLAQYLRAHPSIKQVYYPETGAMISFELEKAAHISPFLRSLQLISFAESLGGVESFVTYPFTQTHADMPVAVRKERGITDTLLRLSVGTEHIDDLLNDLAQAIRLLK</sequence>
<dbReference type="InterPro" id="IPR015421">
    <property type="entry name" value="PyrdxlP-dep_Trfase_major"/>
</dbReference>
<dbReference type="FunFam" id="3.90.1150.10:FF:000070">
    <property type="entry name" value="Putative cystathionine gamma-synthase"/>
    <property type="match status" value="1"/>
</dbReference>
<gene>
    <name evidence="6" type="ORF">HMI01_09480</name>
    <name evidence="7" type="ORF">SAMN05421668_10829</name>
</gene>
<feature type="modified residue" description="N6-(pyridoxal phosphate)lysine" evidence="4">
    <location>
        <position position="196"/>
    </location>
</feature>
<comment type="similarity">
    <text evidence="2 5">Belongs to the trans-sulfuration enzymes family.</text>
</comment>
<dbReference type="PIRSF" id="PIRSF001434">
    <property type="entry name" value="CGS"/>
    <property type="match status" value="1"/>
</dbReference>
<proteinExistence type="inferred from homology"/>
<dbReference type="STRING" id="306541.SAMN05421668_10829"/>
<evidence type="ECO:0000313" key="7">
    <source>
        <dbReference type="EMBL" id="SFS73757.1"/>
    </source>
</evidence>
<evidence type="ECO:0000313" key="9">
    <source>
        <dbReference type="Proteomes" id="UP000321773"/>
    </source>
</evidence>
<evidence type="ECO:0000256" key="1">
    <source>
        <dbReference type="ARBA" id="ARBA00001933"/>
    </source>
</evidence>
<dbReference type="GO" id="GO:0019346">
    <property type="term" value="P:transsulfuration"/>
    <property type="evidence" value="ECO:0007669"/>
    <property type="project" value="InterPro"/>
</dbReference>
<dbReference type="EMBL" id="FPAI01000008">
    <property type="protein sequence ID" value="SFS73757.1"/>
    <property type="molecule type" value="Genomic_DNA"/>
</dbReference>
<dbReference type="Gene3D" id="3.90.1150.10">
    <property type="entry name" value="Aspartate Aminotransferase, domain 1"/>
    <property type="match status" value="2"/>
</dbReference>
<dbReference type="PROSITE" id="PS00868">
    <property type="entry name" value="CYS_MET_METAB_PP"/>
    <property type="match status" value="1"/>
</dbReference>
<dbReference type="FunFam" id="3.40.640.10:FF:000009">
    <property type="entry name" value="Cystathionine gamma-synthase homolog"/>
    <property type="match status" value="1"/>
</dbReference>
<evidence type="ECO:0000256" key="2">
    <source>
        <dbReference type="ARBA" id="ARBA00009077"/>
    </source>
</evidence>
<protein>
    <submittedName>
        <fullName evidence="7">Cystathionine gamma-synthase</fullName>
    </submittedName>
</protein>
<keyword evidence="3 4" id="KW-0663">Pyridoxal phosphate</keyword>
<dbReference type="CDD" id="cd00614">
    <property type="entry name" value="CGS_like"/>
    <property type="match status" value="1"/>
</dbReference>
<accession>A0A1I6S9Z7</accession>
<dbReference type="InterPro" id="IPR015424">
    <property type="entry name" value="PyrdxlP-dep_Trfase"/>
</dbReference>
<reference evidence="7 8" key="1">
    <citation type="submission" date="2016-10" db="EMBL/GenBank/DDBJ databases">
        <authorList>
            <person name="de Groot N.N."/>
        </authorList>
    </citation>
    <scope>NUCLEOTIDE SEQUENCE [LARGE SCALE GENOMIC DNA]</scope>
    <source>
        <strain evidence="7 8">DSM 17074</strain>
    </source>
</reference>
<dbReference type="GO" id="GO:0005737">
    <property type="term" value="C:cytoplasm"/>
    <property type="evidence" value="ECO:0007669"/>
    <property type="project" value="TreeGrafter"/>
</dbReference>
<dbReference type="Proteomes" id="UP000321773">
    <property type="component" value="Unassembled WGS sequence"/>
</dbReference>
<dbReference type="PANTHER" id="PTHR11808">
    <property type="entry name" value="TRANS-SULFURATION ENZYME FAMILY MEMBER"/>
    <property type="match status" value="1"/>
</dbReference>
<evidence type="ECO:0000256" key="3">
    <source>
        <dbReference type="ARBA" id="ARBA00022898"/>
    </source>
</evidence>
<evidence type="ECO:0000313" key="6">
    <source>
        <dbReference type="EMBL" id="GEM03960.1"/>
    </source>
</evidence>
<dbReference type="InterPro" id="IPR054542">
    <property type="entry name" value="Cys_met_metab_PP"/>
</dbReference>
<evidence type="ECO:0000256" key="4">
    <source>
        <dbReference type="PIRSR" id="PIRSR001434-2"/>
    </source>
</evidence>